<evidence type="ECO:0000313" key="2">
    <source>
        <dbReference type="Proteomes" id="UP000261828"/>
    </source>
</evidence>
<protein>
    <submittedName>
        <fullName evidence="1">Uncharacterized protein</fullName>
    </submittedName>
</protein>
<gene>
    <name evidence="1" type="ORF">DX873_09485</name>
</gene>
<keyword evidence="2" id="KW-1185">Reference proteome</keyword>
<proteinExistence type="predicted"/>
<dbReference type="EMBL" id="QTJX01000002">
    <property type="protein sequence ID" value="RDY59597.1"/>
    <property type="molecule type" value="Genomic_DNA"/>
</dbReference>
<organism evidence="1 2">
    <name type="scientific">Flagellimonas nanhaiensis</name>
    <dbReference type="NCBI Taxonomy" id="2292706"/>
    <lineage>
        <taxon>Bacteria</taxon>
        <taxon>Pseudomonadati</taxon>
        <taxon>Bacteroidota</taxon>
        <taxon>Flavobacteriia</taxon>
        <taxon>Flavobacteriales</taxon>
        <taxon>Flavobacteriaceae</taxon>
        <taxon>Flagellimonas</taxon>
    </lineage>
</organism>
<evidence type="ECO:0000313" key="1">
    <source>
        <dbReference type="EMBL" id="RDY59597.1"/>
    </source>
</evidence>
<reference evidence="1 2" key="1">
    <citation type="submission" date="2018-08" db="EMBL/GenBank/DDBJ databases">
        <title>Muricauda nanhaiensis sp. nov., isolated from seawater of the South China Sea.</title>
        <authorList>
            <person name="Dang Y."/>
        </authorList>
    </citation>
    <scope>NUCLEOTIDE SEQUENCE [LARGE SCALE GENOMIC DNA]</scope>
    <source>
        <strain evidence="1 2">SM1704</strain>
    </source>
</reference>
<name>A0A371JQ10_9FLAO</name>
<accession>A0A371JQ10</accession>
<dbReference type="AlphaFoldDB" id="A0A371JQ10"/>
<comment type="caution">
    <text evidence="1">The sequence shown here is derived from an EMBL/GenBank/DDBJ whole genome shotgun (WGS) entry which is preliminary data.</text>
</comment>
<sequence>MLTHISSYGQYDWKYGELVLKNNDTIKGFIQIPMISRGTLTNSKKIKFKENLEGKITRYDHTSANKLIFKDLNNENSLFEYIRTSPSKVQLFKRIYTGNKIRLYARMVSDVSHSHPDANGFVQKTVWRPSDFNEYYAQRKYERNATALIKVMGPFVFQKSFSKNAMKYFADCPDLVAKLKNRTLKESDLLSIIQEYDECE</sequence>
<dbReference type="Proteomes" id="UP000261828">
    <property type="component" value="Unassembled WGS sequence"/>
</dbReference>